<dbReference type="Pfam" id="PF01012">
    <property type="entry name" value="ETF"/>
    <property type="match status" value="1"/>
</dbReference>
<dbReference type="Proteomes" id="UP000051884">
    <property type="component" value="Unassembled WGS sequence"/>
</dbReference>
<dbReference type="InterPro" id="IPR033947">
    <property type="entry name" value="ETF_alpha_N"/>
</dbReference>
<evidence type="ECO:0000313" key="3">
    <source>
        <dbReference type="EMBL" id="KRO09448.1"/>
    </source>
</evidence>
<comment type="similarity">
    <text evidence="1">Belongs to the ETF alpha-subunit/FixB family.</text>
</comment>
<keyword evidence="4" id="KW-1185">Reference proteome</keyword>
<evidence type="ECO:0000313" key="4">
    <source>
        <dbReference type="Proteomes" id="UP000051884"/>
    </source>
</evidence>
<sequence>MPTMTNNEIWVFVQLNGQSIEPTSLQLITKAREIAGEYSVVALIAETDAMDVETTVKEYGPDKTIILKNDRFNNASDGEIADALDQVVTDLKPNSLLFPATVLGRSVAPRLQAKLKTGLTADCLDIYFDGDDLVQVKPTYGDDIMCEIICPDVRPQMATVRPNIFKAVKQSADTEIVNYPFTFHSEANIEVISETPVINSSANIGDAKTVIALGRGANKPQIIEKAEKLASKLGGMVGVSRPLTDNEEFSHDNQIGQSGNTIAPELLINFGISGAVQYAVGIENAKKVVSINTDADAPIFSKSDYGFIGDADEFLSALLEQVR</sequence>
<dbReference type="PANTHER" id="PTHR43153:SF1">
    <property type="entry name" value="ELECTRON TRANSFER FLAVOPROTEIN SUBUNIT ALPHA, MITOCHONDRIAL"/>
    <property type="match status" value="1"/>
</dbReference>
<evidence type="ECO:0000259" key="2">
    <source>
        <dbReference type="SMART" id="SM00893"/>
    </source>
</evidence>
<dbReference type="SUPFAM" id="SSF52467">
    <property type="entry name" value="DHS-like NAD/FAD-binding domain"/>
    <property type="match status" value="1"/>
</dbReference>
<feature type="domain" description="Electron transfer flavoprotein alpha/beta-subunit N-terminal" evidence="2">
    <location>
        <begin position="9"/>
        <end position="191"/>
    </location>
</feature>
<dbReference type="CDD" id="cd01715">
    <property type="entry name" value="ETF_alpha"/>
    <property type="match status" value="1"/>
</dbReference>
<dbReference type="SUPFAM" id="SSF52402">
    <property type="entry name" value="Adenine nucleotide alpha hydrolases-like"/>
    <property type="match status" value="1"/>
</dbReference>
<dbReference type="InterPro" id="IPR014729">
    <property type="entry name" value="Rossmann-like_a/b/a_fold"/>
</dbReference>
<dbReference type="Gene3D" id="3.40.50.620">
    <property type="entry name" value="HUPs"/>
    <property type="match status" value="1"/>
</dbReference>
<reference evidence="3 4" key="1">
    <citation type="journal article" date="2015" name="Genome Announc.">
        <title>Expanding the biotechnology potential of lactobacilli through comparative genomics of 213 strains and associated genera.</title>
        <authorList>
            <person name="Sun Z."/>
            <person name="Harris H.M."/>
            <person name="McCann A."/>
            <person name="Guo C."/>
            <person name="Argimon S."/>
            <person name="Zhang W."/>
            <person name="Yang X."/>
            <person name="Jeffery I.B."/>
            <person name="Cooney J.C."/>
            <person name="Kagawa T.F."/>
            <person name="Liu W."/>
            <person name="Song Y."/>
            <person name="Salvetti E."/>
            <person name="Wrobel A."/>
            <person name="Rasinkangas P."/>
            <person name="Parkhill J."/>
            <person name="Rea M.C."/>
            <person name="O'Sullivan O."/>
            <person name="Ritari J."/>
            <person name="Douillard F.P."/>
            <person name="Paul Ross R."/>
            <person name="Yang R."/>
            <person name="Briner A.E."/>
            <person name="Felis G.E."/>
            <person name="de Vos W.M."/>
            <person name="Barrangou R."/>
            <person name="Klaenhammer T.R."/>
            <person name="Caufield P.W."/>
            <person name="Cui Y."/>
            <person name="Zhang H."/>
            <person name="O'Toole P.W."/>
        </authorList>
    </citation>
    <scope>NUCLEOTIDE SEQUENCE [LARGE SCALE GENOMIC DNA]</scope>
    <source>
        <strain evidence="3 4">DSM 26202</strain>
    </source>
</reference>
<dbReference type="InterPro" id="IPR014731">
    <property type="entry name" value="ETF_asu_C"/>
</dbReference>
<evidence type="ECO:0000256" key="1">
    <source>
        <dbReference type="ARBA" id="ARBA00005817"/>
    </source>
</evidence>
<dbReference type="PIRSF" id="PIRSF000089">
    <property type="entry name" value="Electra_flavoP_a"/>
    <property type="match status" value="1"/>
</dbReference>
<organism evidence="3 4">
    <name type="scientific">Paucilactobacillus hokkaidonensis</name>
    <dbReference type="NCBI Taxonomy" id="1193095"/>
    <lineage>
        <taxon>Bacteria</taxon>
        <taxon>Bacillati</taxon>
        <taxon>Bacillota</taxon>
        <taxon>Bacilli</taxon>
        <taxon>Lactobacillales</taxon>
        <taxon>Lactobacillaceae</taxon>
        <taxon>Paucilactobacillus</taxon>
    </lineage>
</organism>
<comment type="caution">
    <text evidence="3">The sequence shown here is derived from an EMBL/GenBank/DDBJ whole genome shotgun (WGS) entry which is preliminary data.</text>
</comment>
<dbReference type="PANTHER" id="PTHR43153">
    <property type="entry name" value="ELECTRON TRANSFER FLAVOPROTEIN ALPHA"/>
    <property type="match status" value="1"/>
</dbReference>
<dbReference type="SMART" id="SM00893">
    <property type="entry name" value="ETF"/>
    <property type="match status" value="1"/>
</dbReference>
<dbReference type="Gene3D" id="3.40.50.1220">
    <property type="entry name" value="TPP-binding domain"/>
    <property type="match status" value="1"/>
</dbReference>
<dbReference type="InterPro" id="IPR029035">
    <property type="entry name" value="DHS-like_NAD/FAD-binding_dom"/>
</dbReference>
<dbReference type="InterPro" id="IPR001308">
    <property type="entry name" value="ETF_a/FixB"/>
</dbReference>
<name>A0ABR5Q4D4_9LACO</name>
<dbReference type="Pfam" id="PF00766">
    <property type="entry name" value="ETF_alpha"/>
    <property type="match status" value="1"/>
</dbReference>
<dbReference type="InterPro" id="IPR014730">
    <property type="entry name" value="ETF_a/b_N"/>
</dbReference>
<proteinExistence type="inferred from homology"/>
<gene>
    <name evidence="3" type="ORF">IV59_GL000661</name>
</gene>
<accession>A0ABR5Q4D4</accession>
<dbReference type="EMBL" id="JQCH01000016">
    <property type="protein sequence ID" value="KRO09448.1"/>
    <property type="molecule type" value="Genomic_DNA"/>
</dbReference>
<protein>
    <submittedName>
        <fullName evidence="3">Electron transfer flavoprotein subunit alpha</fullName>
    </submittedName>
</protein>